<organism evidence="1">
    <name type="scientific">Arundo donax</name>
    <name type="common">Giant reed</name>
    <name type="synonym">Donax arundinaceus</name>
    <dbReference type="NCBI Taxonomy" id="35708"/>
    <lineage>
        <taxon>Eukaryota</taxon>
        <taxon>Viridiplantae</taxon>
        <taxon>Streptophyta</taxon>
        <taxon>Embryophyta</taxon>
        <taxon>Tracheophyta</taxon>
        <taxon>Spermatophyta</taxon>
        <taxon>Magnoliopsida</taxon>
        <taxon>Liliopsida</taxon>
        <taxon>Poales</taxon>
        <taxon>Poaceae</taxon>
        <taxon>PACMAD clade</taxon>
        <taxon>Arundinoideae</taxon>
        <taxon>Arundineae</taxon>
        <taxon>Arundo</taxon>
    </lineage>
</organism>
<reference evidence="1" key="1">
    <citation type="submission" date="2014-09" db="EMBL/GenBank/DDBJ databases">
        <authorList>
            <person name="Magalhaes I.L.F."/>
            <person name="Oliveira U."/>
            <person name="Santos F.R."/>
            <person name="Vidigal T.H.D.A."/>
            <person name="Brescovit A.D."/>
            <person name="Santos A.J."/>
        </authorList>
    </citation>
    <scope>NUCLEOTIDE SEQUENCE</scope>
    <source>
        <tissue evidence="1">Shoot tissue taken approximately 20 cm above the soil surface</tissue>
    </source>
</reference>
<name>A0A0A9CA25_ARUDO</name>
<reference evidence="1" key="2">
    <citation type="journal article" date="2015" name="Data Brief">
        <title>Shoot transcriptome of the giant reed, Arundo donax.</title>
        <authorList>
            <person name="Barrero R.A."/>
            <person name="Guerrero F.D."/>
            <person name="Moolhuijzen P."/>
            <person name="Goolsby J.A."/>
            <person name="Tidwell J."/>
            <person name="Bellgard S.E."/>
            <person name="Bellgard M.I."/>
        </authorList>
    </citation>
    <scope>NUCLEOTIDE SEQUENCE</scope>
    <source>
        <tissue evidence="1">Shoot tissue taken approximately 20 cm above the soil surface</tissue>
    </source>
</reference>
<dbReference type="EMBL" id="GBRH01224786">
    <property type="protein sequence ID" value="JAD73109.1"/>
    <property type="molecule type" value="Transcribed_RNA"/>
</dbReference>
<proteinExistence type="predicted"/>
<protein>
    <submittedName>
        <fullName evidence="1">Uncharacterized protein</fullName>
    </submittedName>
</protein>
<sequence>MSNWLLICSAHNICNTIMRVRYCPLTVAFYIYLWNVLWKHFFGHWMQIRLLYSIMQMH</sequence>
<accession>A0A0A9CA25</accession>
<evidence type="ECO:0000313" key="1">
    <source>
        <dbReference type="EMBL" id="JAD73109.1"/>
    </source>
</evidence>
<dbReference type="AlphaFoldDB" id="A0A0A9CA25"/>